<keyword evidence="1" id="KW-0812">Transmembrane</keyword>
<keyword evidence="1" id="KW-1133">Transmembrane helix</keyword>
<reference evidence="3" key="1">
    <citation type="submission" date="2017-02" db="UniProtKB">
        <authorList>
            <consortium name="WormBaseParasite"/>
        </authorList>
    </citation>
    <scope>IDENTIFICATION</scope>
</reference>
<keyword evidence="2" id="KW-1185">Reference proteome</keyword>
<organism evidence="2 3">
    <name type="scientific">Parastrongyloides trichosuri</name>
    <name type="common">Possum-specific nematode worm</name>
    <dbReference type="NCBI Taxonomy" id="131310"/>
    <lineage>
        <taxon>Eukaryota</taxon>
        <taxon>Metazoa</taxon>
        <taxon>Ecdysozoa</taxon>
        <taxon>Nematoda</taxon>
        <taxon>Chromadorea</taxon>
        <taxon>Rhabditida</taxon>
        <taxon>Tylenchina</taxon>
        <taxon>Panagrolaimomorpha</taxon>
        <taxon>Strongyloidoidea</taxon>
        <taxon>Strongyloididae</taxon>
        <taxon>Parastrongyloides</taxon>
    </lineage>
</organism>
<proteinExistence type="predicted"/>
<accession>A0A0N4ZRR5</accession>
<dbReference type="AlphaFoldDB" id="A0A0N4ZRR5"/>
<keyword evidence="1" id="KW-0472">Membrane</keyword>
<evidence type="ECO:0000313" key="2">
    <source>
        <dbReference type="Proteomes" id="UP000038045"/>
    </source>
</evidence>
<sequence>MLPIELTTEMKLLSLYTEDEINAYRSSTIFVSENMIEADRDTGNYILVLTNIEDIIRNELVLNYVDRELHKKSIHLRVIQIVADPTKKISKGKIHHSYVRCFFFFFFLISMGIIFCLKYKLLTRSKDSKGRVSLIETYDILDSVKPCPSLSNLQKIHQYGELLKERQINWALDHIEDFIVGGIFVLFAVLAGVLAAIYEMWNNKKLKKKEEMPIKS</sequence>
<evidence type="ECO:0000256" key="1">
    <source>
        <dbReference type="SAM" id="Phobius"/>
    </source>
</evidence>
<dbReference type="Proteomes" id="UP000038045">
    <property type="component" value="Unplaced"/>
</dbReference>
<name>A0A0N4ZRR5_PARTI</name>
<dbReference type="WBParaSite" id="PTRK_0001119900.1">
    <property type="protein sequence ID" value="PTRK_0001119900.1"/>
    <property type="gene ID" value="PTRK_0001119900"/>
</dbReference>
<evidence type="ECO:0000313" key="3">
    <source>
        <dbReference type="WBParaSite" id="PTRK_0001119900.1"/>
    </source>
</evidence>
<protein>
    <submittedName>
        <fullName evidence="3">Cadherin domain-containing protein</fullName>
    </submittedName>
</protein>
<feature type="transmembrane region" description="Helical" evidence="1">
    <location>
        <begin position="178"/>
        <end position="198"/>
    </location>
</feature>
<feature type="transmembrane region" description="Helical" evidence="1">
    <location>
        <begin position="97"/>
        <end position="121"/>
    </location>
</feature>